<evidence type="ECO:0000256" key="2">
    <source>
        <dbReference type="ARBA" id="ARBA00021310"/>
    </source>
</evidence>
<sequence length="258" mass="29816">MATYKTKAFIIKRQNFGEADRIISLFSRDYGKIKVIAKGVRKPLSKLGGHLELFYFCDFVLTEGKNLETVCGAQIIECFSDFRKNLYATHHAYYLAELIDKLVHENYESKEIFDLFYKSIALLNQYADTFEVNGSKHLGGGNLLLRYFELQLLSQLGHRPEVEHCVKCHGKLIPEGIFWSNELGGALCEDCRQYSEVFLGISSDVVKLMRLFLSSDISAVRKLNLHKKLEKELENVIEGFLRYVSEKEFNTKKYVREK</sequence>
<dbReference type="NCBIfam" id="TIGR00613">
    <property type="entry name" value="reco"/>
    <property type="match status" value="1"/>
</dbReference>
<name>A0A1F5EET7_9BACT</name>
<evidence type="ECO:0000313" key="10">
    <source>
        <dbReference type="Proteomes" id="UP000176451"/>
    </source>
</evidence>
<gene>
    <name evidence="7" type="primary">recO</name>
    <name evidence="9" type="ORF">A3F08_01835</name>
</gene>
<protein>
    <recommendedName>
        <fullName evidence="2 7">DNA repair protein RecO</fullName>
    </recommendedName>
    <alternativeName>
        <fullName evidence="6 7">Recombination protein O</fullName>
    </alternativeName>
</protein>
<comment type="caution">
    <text evidence="9">The sequence shown here is derived from an EMBL/GenBank/DDBJ whole genome shotgun (WGS) entry which is preliminary data.</text>
</comment>
<proteinExistence type="inferred from homology"/>
<dbReference type="PANTHER" id="PTHR33991:SF1">
    <property type="entry name" value="DNA REPAIR PROTEIN RECO"/>
    <property type="match status" value="1"/>
</dbReference>
<dbReference type="PANTHER" id="PTHR33991">
    <property type="entry name" value="DNA REPAIR PROTEIN RECO"/>
    <property type="match status" value="1"/>
</dbReference>
<feature type="domain" description="DNA replication/recombination mediator RecO N-terminal" evidence="8">
    <location>
        <begin position="1"/>
        <end position="79"/>
    </location>
</feature>
<reference evidence="9 10" key="1">
    <citation type="journal article" date="2016" name="Nat. Commun.">
        <title>Thousands of microbial genomes shed light on interconnected biogeochemical processes in an aquifer system.</title>
        <authorList>
            <person name="Anantharaman K."/>
            <person name="Brown C.T."/>
            <person name="Hug L.A."/>
            <person name="Sharon I."/>
            <person name="Castelle C.J."/>
            <person name="Probst A.J."/>
            <person name="Thomas B.C."/>
            <person name="Singh A."/>
            <person name="Wilkins M.J."/>
            <person name="Karaoz U."/>
            <person name="Brodie E.L."/>
            <person name="Williams K.H."/>
            <person name="Hubbard S.S."/>
            <person name="Banfield J.F."/>
        </authorList>
    </citation>
    <scope>NUCLEOTIDE SEQUENCE [LARGE SCALE GENOMIC DNA]</scope>
</reference>
<comment type="function">
    <text evidence="7">Involved in DNA repair and RecF pathway recombination.</text>
</comment>
<dbReference type="EMBL" id="MEZV01000051">
    <property type="protein sequence ID" value="OGD65810.1"/>
    <property type="molecule type" value="Genomic_DNA"/>
</dbReference>
<dbReference type="STRING" id="1797469.A3F08_01835"/>
<dbReference type="HAMAP" id="MF_00201">
    <property type="entry name" value="RecO"/>
    <property type="match status" value="1"/>
</dbReference>
<dbReference type="SUPFAM" id="SSF50249">
    <property type="entry name" value="Nucleic acid-binding proteins"/>
    <property type="match status" value="1"/>
</dbReference>
<evidence type="ECO:0000256" key="3">
    <source>
        <dbReference type="ARBA" id="ARBA00022763"/>
    </source>
</evidence>
<evidence type="ECO:0000259" key="8">
    <source>
        <dbReference type="Pfam" id="PF11967"/>
    </source>
</evidence>
<evidence type="ECO:0000256" key="5">
    <source>
        <dbReference type="ARBA" id="ARBA00023204"/>
    </source>
</evidence>
<evidence type="ECO:0000256" key="7">
    <source>
        <dbReference type="HAMAP-Rule" id="MF_00201"/>
    </source>
</evidence>
<comment type="similarity">
    <text evidence="1 7">Belongs to the RecO family.</text>
</comment>
<dbReference type="InterPro" id="IPR012340">
    <property type="entry name" value="NA-bd_OB-fold"/>
</dbReference>
<dbReference type="GO" id="GO:0006310">
    <property type="term" value="P:DNA recombination"/>
    <property type="evidence" value="ECO:0007669"/>
    <property type="project" value="UniProtKB-UniRule"/>
</dbReference>
<dbReference type="Pfam" id="PF11967">
    <property type="entry name" value="RecO_N"/>
    <property type="match status" value="1"/>
</dbReference>
<keyword evidence="3 7" id="KW-0227">DNA damage</keyword>
<dbReference type="AlphaFoldDB" id="A0A1F5EET7"/>
<dbReference type="InterPro" id="IPR003717">
    <property type="entry name" value="RecO"/>
</dbReference>
<evidence type="ECO:0000256" key="4">
    <source>
        <dbReference type="ARBA" id="ARBA00023172"/>
    </source>
</evidence>
<dbReference type="Gene3D" id="2.40.50.140">
    <property type="entry name" value="Nucleic acid-binding proteins"/>
    <property type="match status" value="1"/>
</dbReference>
<dbReference type="GO" id="GO:0043590">
    <property type="term" value="C:bacterial nucleoid"/>
    <property type="evidence" value="ECO:0007669"/>
    <property type="project" value="TreeGrafter"/>
</dbReference>
<keyword evidence="4 7" id="KW-0233">DNA recombination</keyword>
<dbReference type="InterPro" id="IPR022572">
    <property type="entry name" value="DNA_rep/recomb_RecO_N"/>
</dbReference>
<evidence type="ECO:0000313" key="9">
    <source>
        <dbReference type="EMBL" id="OGD65810.1"/>
    </source>
</evidence>
<dbReference type="SUPFAM" id="SSF57863">
    <property type="entry name" value="ArfGap/RecO-like zinc finger"/>
    <property type="match status" value="1"/>
</dbReference>
<evidence type="ECO:0000256" key="1">
    <source>
        <dbReference type="ARBA" id="ARBA00007452"/>
    </source>
</evidence>
<dbReference type="GO" id="GO:0006302">
    <property type="term" value="P:double-strand break repair"/>
    <property type="evidence" value="ECO:0007669"/>
    <property type="project" value="TreeGrafter"/>
</dbReference>
<dbReference type="Proteomes" id="UP000176451">
    <property type="component" value="Unassembled WGS sequence"/>
</dbReference>
<dbReference type="Gene3D" id="1.20.1440.120">
    <property type="entry name" value="Recombination protein O, C-terminal domain"/>
    <property type="match status" value="1"/>
</dbReference>
<dbReference type="InterPro" id="IPR037278">
    <property type="entry name" value="ARFGAP/RecO"/>
</dbReference>
<dbReference type="Pfam" id="PF02565">
    <property type="entry name" value="RecO_C"/>
    <property type="match status" value="1"/>
</dbReference>
<accession>A0A1F5EET7</accession>
<keyword evidence="5 7" id="KW-0234">DNA repair</keyword>
<organism evidence="9 10">
    <name type="scientific">Candidatus Berkelbacteria bacterium RIFCSPHIGHO2_12_FULL_36_9</name>
    <dbReference type="NCBI Taxonomy" id="1797469"/>
    <lineage>
        <taxon>Bacteria</taxon>
        <taxon>Candidatus Berkelbacteria</taxon>
    </lineage>
</organism>
<evidence type="ECO:0000256" key="6">
    <source>
        <dbReference type="ARBA" id="ARBA00033409"/>
    </source>
</evidence>
<dbReference type="InterPro" id="IPR042242">
    <property type="entry name" value="RecO_C"/>
</dbReference>